<dbReference type="Proteomes" id="UP000029267">
    <property type="component" value="Unassembled WGS sequence"/>
</dbReference>
<feature type="domain" description="HTH cro/C1-type" evidence="2">
    <location>
        <begin position="20"/>
        <end position="67"/>
    </location>
</feature>
<dbReference type="PROSITE" id="PS50943">
    <property type="entry name" value="HTH_CROC1"/>
    <property type="match status" value="1"/>
</dbReference>
<dbReference type="PANTHER" id="PTHR46558">
    <property type="entry name" value="TRACRIPTIONAL REGULATORY PROTEIN-RELATED-RELATED"/>
    <property type="match status" value="1"/>
</dbReference>
<dbReference type="EMBL" id="JPYA02000006">
    <property type="protein sequence ID" value="MEB3752527.1"/>
    <property type="molecule type" value="Genomic_DNA"/>
</dbReference>
<dbReference type="Gene3D" id="1.10.260.40">
    <property type="entry name" value="lambda repressor-like DNA-binding domains"/>
    <property type="match status" value="1"/>
</dbReference>
<dbReference type="InterPro" id="IPR010982">
    <property type="entry name" value="Lambda_DNA-bd_dom_sf"/>
</dbReference>
<evidence type="ECO:0000259" key="2">
    <source>
        <dbReference type="PROSITE" id="PS50943"/>
    </source>
</evidence>
<evidence type="ECO:0000313" key="3">
    <source>
        <dbReference type="EMBL" id="MEB3752527.1"/>
    </source>
</evidence>
<dbReference type="RefSeq" id="WP_235207642.1">
    <property type="nucleotide sequence ID" value="NZ_JPYA02000006.1"/>
</dbReference>
<dbReference type="PANTHER" id="PTHR46558:SF4">
    <property type="entry name" value="DNA-BIDING PHAGE PROTEIN"/>
    <property type="match status" value="1"/>
</dbReference>
<comment type="caution">
    <text evidence="3">The sequence shown here is derived from an EMBL/GenBank/DDBJ whole genome shotgun (WGS) entry which is preliminary data.</text>
</comment>
<accession>A0ABU6BKW8</accession>
<dbReference type="SMART" id="SM00530">
    <property type="entry name" value="HTH_XRE"/>
    <property type="match status" value="1"/>
</dbReference>
<reference evidence="3 4" key="1">
    <citation type="journal article" date="2014" name="Genome Announc.">
        <title>Draft Genome Sequence of Geobacillus icigianus Strain G1w1T Isolated from Hot Springs in the Valley of Geysers, Kamchatka (Russian Federation).</title>
        <authorList>
            <person name="Bryanskaya A.V."/>
            <person name="Rozanov A.S."/>
            <person name="Logacheva M.D."/>
            <person name="Kotenko A.V."/>
            <person name="Peltek S.E."/>
        </authorList>
    </citation>
    <scope>NUCLEOTIDE SEQUENCE [LARGE SCALE GENOMIC DNA]</scope>
    <source>
        <strain evidence="3 4">G1w1</strain>
    </source>
</reference>
<dbReference type="SUPFAM" id="SSF47413">
    <property type="entry name" value="lambda repressor-like DNA-binding domains"/>
    <property type="match status" value="1"/>
</dbReference>
<keyword evidence="1" id="KW-0238">DNA-binding</keyword>
<proteinExistence type="predicted"/>
<dbReference type="InterPro" id="IPR001387">
    <property type="entry name" value="Cro/C1-type_HTH"/>
</dbReference>
<protein>
    <recommendedName>
        <fullName evidence="2">HTH cro/C1-type domain-containing protein</fullName>
    </recommendedName>
</protein>
<gene>
    <name evidence="3" type="ORF">EP10_003442</name>
</gene>
<evidence type="ECO:0000313" key="4">
    <source>
        <dbReference type="Proteomes" id="UP000029267"/>
    </source>
</evidence>
<dbReference type="Pfam" id="PF01381">
    <property type="entry name" value="HTH_3"/>
    <property type="match status" value="1"/>
</dbReference>
<sequence length="161" mass="18378">MENKHRIREIRERIRDENGKKLSGTAVANILGITPQYYYEIERGEKNLSAEMAARIADIFGVTTDYLLGRTDDPDQIVEHEQSVSKLPALTEKDERDIQKELEKIIKGLKTGSGFAAFGGVDIDELDEEDRELLIASLENSLRLAKRIAKQKFTPKKYRKN</sequence>
<evidence type="ECO:0000256" key="1">
    <source>
        <dbReference type="ARBA" id="ARBA00023125"/>
    </source>
</evidence>
<dbReference type="CDD" id="cd00093">
    <property type="entry name" value="HTH_XRE"/>
    <property type="match status" value="1"/>
</dbReference>
<keyword evidence="4" id="KW-1185">Reference proteome</keyword>
<organism evidence="3 4">
    <name type="scientific">Geobacillus icigianus</name>
    <dbReference type="NCBI Taxonomy" id="1430331"/>
    <lineage>
        <taxon>Bacteria</taxon>
        <taxon>Bacillati</taxon>
        <taxon>Bacillota</taxon>
        <taxon>Bacilli</taxon>
        <taxon>Bacillales</taxon>
        <taxon>Anoxybacillaceae</taxon>
        <taxon>Geobacillus</taxon>
    </lineage>
</organism>
<name>A0ABU6BKW8_9BACL</name>